<organism evidence="3 4">
    <name type="scientific">Sordaria brevicollis</name>
    <dbReference type="NCBI Taxonomy" id="83679"/>
    <lineage>
        <taxon>Eukaryota</taxon>
        <taxon>Fungi</taxon>
        <taxon>Dikarya</taxon>
        <taxon>Ascomycota</taxon>
        <taxon>Pezizomycotina</taxon>
        <taxon>Sordariomycetes</taxon>
        <taxon>Sordariomycetidae</taxon>
        <taxon>Sordariales</taxon>
        <taxon>Sordariaceae</taxon>
        <taxon>Sordaria</taxon>
    </lineage>
</organism>
<feature type="chain" id="PRO_5042194696" evidence="2">
    <location>
        <begin position="25"/>
        <end position="281"/>
    </location>
</feature>
<protein>
    <submittedName>
        <fullName evidence="3">Uncharacterized protein</fullName>
    </submittedName>
</protein>
<dbReference type="AlphaFoldDB" id="A0AAE0PKK5"/>
<feature type="compositionally biased region" description="Polar residues" evidence="1">
    <location>
        <begin position="159"/>
        <end position="170"/>
    </location>
</feature>
<evidence type="ECO:0000313" key="4">
    <source>
        <dbReference type="Proteomes" id="UP001281003"/>
    </source>
</evidence>
<sequence>MANPRHGTLLQWLALLTTIITITAAITLDDIQPITSLSISRNCLLTYRTPLLGCDTNDFNGDRCSRSCSQGVLRIENLLQLSCPDDTAPDDSLLGMALGDQLLDHLCPDELQAVEPTSFTFSEYEGTTLTLTSVQPARTTTHKAWSITVSTTISTSSTEDNSVEASTSTDGPAVPTEGGKGSTAPEPTASSEIESASTMTMPLPTTSEASLPTNSDAVADTTTTVTSTQTILANRPIKGGSGSPFDMPVGAGIRSGQQRLAMPGLGVAVGTMFLGGLCLWL</sequence>
<keyword evidence="4" id="KW-1185">Reference proteome</keyword>
<name>A0AAE0PKK5_SORBR</name>
<proteinExistence type="predicted"/>
<feature type="signal peptide" evidence="2">
    <location>
        <begin position="1"/>
        <end position="24"/>
    </location>
</feature>
<evidence type="ECO:0000313" key="3">
    <source>
        <dbReference type="EMBL" id="KAK3401265.1"/>
    </source>
</evidence>
<evidence type="ECO:0000256" key="1">
    <source>
        <dbReference type="SAM" id="MobiDB-lite"/>
    </source>
</evidence>
<reference evidence="3" key="1">
    <citation type="journal article" date="2023" name="Mol. Phylogenet. Evol.">
        <title>Genome-scale phylogeny and comparative genomics of the fungal order Sordariales.</title>
        <authorList>
            <person name="Hensen N."/>
            <person name="Bonometti L."/>
            <person name="Westerberg I."/>
            <person name="Brannstrom I.O."/>
            <person name="Guillou S."/>
            <person name="Cros-Aarteil S."/>
            <person name="Calhoun S."/>
            <person name="Haridas S."/>
            <person name="Kuo A."/>
            <person name="Mondo S."/>
            <person name="Pangilinan J."/>
            <person name="Riley R."/>
            <person name="LaButti K."/>
            <person name="Andreopoulos B."/>
            <person name="Lipzen A."/>
            <person name="Chen C."/>
            <person name="Yan M."/>
            <person name="Daum C."/>
            <person name="Ng V."/>
            <person name="Clum A."/>
            <person name="Steindorff A."/>
            <person name="Ohm R.A."/>
            <person name="Martin F."/>
            <person name="Silar P."/>
            <person name="Natvig D.O."/>
            <person name="Lalanne C."/>
            <person name="Gautier V."/>
            <person name="Ament-Velasquez S.L."/>
            <person name="Kruys A."/>
            <person name="Hutchinson M.I."/>
            <person name="Powell A.J."/>
            <person name="Barry K."/>
            <person name="Miller A.N."/>
            <person name="Grigoriev I.V."/>
            <person name="Debuchy R."/>
            <person name="Gladieux P."/>
            <person name="Hiltunen Thoren M."/>
            <person name="Johannesson H."/>
        </authorList>
    </citation>
    <scope>NUCLEOTIDE SEQUENCE</scope>
    <source>
        <strain evidence="3">FGSC 1904</strain>
    </source>
</reference>
<feature type="compositionally biased region" description="Polar residues" evidence="1">
    <location>
        <begin position="188"/>
        <end position="212"/>
    </location>
</feature>
<gene>
    <name evidence="3" type="ORF">B0T20DRAFT_406461</name>
</gene>
<evidence type="ECO:0000256" key="2">
    <source>
        <dbReference type="SAM" id="SignalP"/>
    </source>
</evidence>
<comment type="caution">
    <text evidence="3">The sequence shown here is derived from an EMBL/GenBank/DDBJ whole genome shotgun (WGS) entry which is preliminary data.</text>
</comment>
<keyword evidence="2" id="KW-0732">Signal</keyword>
<accession>A0AAE0PKK5</accession>
<feature type="region of interest" description="Disordered" evidence="1">
    <location>
        <begin position="152"/>
        <end position="214"/>
    </location>
</feature>
<reference evidence="3" key="2">
    <citation type="submission" date="2023-07" db="EMBL/GenBank/DDBJ databases">
        <authorList>
            <consortium name="Lawrence Berkeley National Laboratory"/>
            <person name="Haridas S."/>
            <person name="Hensen N."/>
            <person name="Bonometti L."/>
            <person name="Westerberg I."/>
            <person name="Brannstrom I.O."/>
            <person name="Guillou S."/>
            <person name="Cros-Aarteil S."/>
            <person name="Calhoun S."/>
            <person name="Kuo A."/>
            <person name="Mondo S."/>
            <person name="Pangilinan J."/>
            <person name="Riley R."/>
            <person name="LaButti K."/>
            <person name="Andreopoulos B."/>
            <person name="Lipzen A."/>
            <person name="Chen C."/>
            <person name="Yanf M."/>
            <person name="Daum C."/>
            <person name="Ng V."/>
            <person name="Clum A."/>
            <person name="Steindorff A."/>
            <person name="Ohm R."/>
            <person name="Martin F."/>
            <person name="Silar P."/>
            <person name="Natvig D."/>
            <person name="Lalanne C."/>
            <person name="Gautier V."/>
            <person name="Ament-velasquez S.L."/>
            <person name="Kruys A."/>
            <person name="Hutchinson M.I."/>
            <person name="Powell A.J."/>
            <person name="Barry K."/>
            <person name="Miller A.N."/>
            <person name="Grigoriev I.V."/>
            <person name="Debuchy R."/>
            <person name="Gladieux P."/>
            <person name="Thoren M.H."/>
            <person name="Johannesson H."/>
        </authorList>
    </citation>
    <scope>NUCLEOTIDE SEQUENCE</scope>
    <source>
        <strain evidence="3">FGSC 1904</strain>
    </source>
</reference>
<dbReference type="Proteomes" id="UP001281003">
    <property type="component" value="Unassembled WGS sequence"/>
</dbReference>
<dbReference type="EMBL" id="JAUTDP010000003">
    <property type="protein sequence ID" value="KAK3401265.1"/>
    <property type="molecule type" value="Genomic_DNA"/>
</dbReference>